<evidence type="ECO:0000256" key="9">
    <source>
        <dbReference type="ARBA" id="ARBA00023224"/>
    </source>
</evidence>
<dbReference type="PROSITE" id="PS50262">
    <property type="entry name" value="G_PROTEIN_RECEP_F1_2"/>
    <property type="match status" value="1"/>
</dbReference>
<keyword evidence="4 12" id="KW-1133">Transmembrane helix</keyword>
<keyword evidence="8 10" id="KW-0675">Receptor</keyword>
<keyword evidence="7" id="KW-1015">Disulfide bond</keyword>
<name>A0AAW0MQE2_9GOBI</name>
<dbReference type="GO" id="GO:0004930">
    <property type="term" value="F:G protein-coupled receptor activity"/>
    <property type="evidence" value="ECO:0007669"/>
    <property type="project" value="UniProtKB-KW"/>
</dbReference>
<evidence type="ECO:0000256" key="1">
    <source>
        <dbReference type="ARBA" id="ARBA00004651"/>
    </source>
</evidence>
<feature type="compositionally biased region" description="Acidic residues" evidence="11">
    <location>
        <begin position="299"/>
        <end position="312"/>
    </location>
</feature>
<dbReference type="GO" id="GO:0005886">
    <property type="term" value="C:plasma membrane"/>
    <property type="evidence" value="ECO:0007669"/>
    <property type="project" value="UniProtKB-SubCell"/>
</dbReference>
<dbReference type="GO" id="GO:0043266">
    <property type="term" value="P:regulation of potassium ion transport"/>
    <property type="evidence" value="ECO:0007669"/>
    <property type="project" value="TreeGrafter"/>
</dbReference>
<dbReference type="GO" id="GO:0060158">
    <property type="term" value="P:phospholipase C-activating dopamine receptor signaling pathway"/>
    <property type="evidence" value="ECO:0007669"/>
    <property type="project" value="TreeGrafter"/>
</dbReference>
<accession>A0AAW0MQE2</accession>
<keyword evidence="6 12" id="KW-0472">Membrane</keyword>
<gene>
    <name evidence="14" type="ORF">WMY93_030762</name>
</gene>
<dbReference type="SMART" id="SM01381">
    <property type="entry name" value="7TM_GPCR_Srsx"/>
    <property type="match status" value="1"/>
</dbReference>
<evidence type="ECO:0000313" key="14">
    <source>
        <dbReference type="EMBL" id="KAK7879009.1"/>
    </source>
</evidence>
<dbReference type="AlphaFoldDB" id="A0AAW0MQE2"/>
<comment type="similarity">
    <text evidence="10">Belongs to the G-protein coupled receptor 1 family.</text>
</comment>
<organism evidence="14 15">
    <name type="scientific">Mugilogobius chulae</name>
    <name type="common">yellowstripe goby</name>
    <dbReference type="NCBI Taxonomy" id="88201"/>
    <lineage>
        <taxon>Eukaryota</taxon>
        <taxon>Metazoa</taxon>
        <taxon>Chordata</taxon>
        <taxon>Craniata</taxon>
        <taxon>Vertebrata</taxon>
        <taxon>Euteleostomi</taxon>
        <taxon>Actinopterygii</taxon>
        <taxon>Neopterygii</taxon>
        <taxon>Teleostei</taxon>
        <taxon>Neoteleostei</taxon>
        <taxon>Acanthomorphata</taxon>
        <taxon>Gobiaria</taxon>
        <taxon>Gobiiformes</taxon>
        <taxon>Gobioidei</taxon>
        <taxon>Gobiidae</taxon>
        <taxon>Gobionellinae</taxon>
        <taxon>Mugilogobius</taxon>
    </lineage>
</organism>
<evidence type="ECO:0000256" key="8">
    <source>
        <dbReference type="ARBA" id="ARBA00023170"/>
    </source>
</evidence>
<feature type="transmembrane region" description="Helical" evidence="12">
    <location>
        <begin position="74"/>
        <end position="96"/>
    </location>
</feature>
<dbReference type="PROSITE" id="PS00237">
    <property type="entry name" value="G_PROTEIN_RECEP_F1_1"/>
    <property type="match status" value="1"/>
</dbReference>
<feature type="transmembrane region" description="Helical" evidence="12">
    <location>
        <begin position="398"/>
        <end position="417"/>
    </location>
</feature>
<evidence type="ECO:0000259" key="13">
    <source>
        <dbReference type="PROSITE" id="PS50262"/>
    </source>
</evidence>
<evidence type="ECO:0000313" key="15">
    <source>
        <dbReference type="Proteomes" id="UP001460270"/>
    </source>
</evidence>
<dbReference type="GO" id="GO:0051967">
    <property type="term" value="P:negative regulation of synaptic transmission, glutamatergic"/>
    <property type="evidence" value="ECO:0007669"/>
    <property type="project" value="TreeGrafter"/>
</dbReference>
<dbReference type="GO" id="GO:0007195">
    <property type="term" value="P:adenylate cyclase-inhibiting dopamine receptor signaling pathway"/>
    <property type="evidence" value="ECO:0007669"/>
    <property type="project" value="TreeGrafter"/>
</dbReference>
<keyword evidence="15" id="KW-1185">Reference proteome</keyword>
<dbReference type="GO" id="GO:0001591">
    <property type="term" value="F:dopamine neurotransmitter receptor activity, coupled via Gi/Go"/>
    <property type="evidence" value="ECO:0007669"/>
    <property type="project" value="TreeGrafter"/>
</dbReference>
<dbReference type="InterPro" id="IPR017452">
    <property type="entry name" value="GPCR_Rhodpsn_7TM"/>
</dbReference>
<comment type="caution">
    <text evidence="14">The sequence shown here is derived from an EMBL/GenBank/DDBJ whole genome shotgun (WGS) entry which is preliminary data.</text>
</comment>
<reference evidence="15" key="1">
    <citation type="submission" date="2024-04" db="EMBL/GenBank/DDBJ databases">
        <title>Salinicola lusitanus LLJ914,a marine bacterium isolated from the Okinawa Trough.</title>
        <authorList>
            <person name="Li J."/>
        </authorList>
    </citation>
    <scope>NUCLEOTIDE SEQUENCE [LARGE SCALE GENOMIC DNA]</scope>
</reference>
<feature type="transmembrane region" description="Helical" evidence="12">
    <location>
        <begin position="153"/>
        <end position="175"/>
    </location>
</feature>
<feature type="domain" description="G-protein coupled receptors family 1 profile" evidence="13">
    <location>
        <begin position="53"/>
        <end position="414"/>
    </location>
</feature>
<feature type="transmembrane region" description="Helical" evidence="12">
    <location>
        <begin position="40"/>
        <end position="62"/>
    </location>
</feature>
<evidence type="ECO:0000256" key="5">
    <source>
        <dbReference type="ARBA" id="ARBA00023040"/>
    </source>
</evidence>
<dbReference type="Proteomes" id="UP001460270">
    <property type="component" value="Unassembled WGS sequence"/>
</dbReference>
<dbReference type="GO" id="GO:0071875">
    <property type="term" value="P:adrenergic receptor signaling pathway"/>
    <property type="evidence" value="ECO:0007669"/>
    <property type="project" value="UniProtKB-ARBA"/>
</dbReference>
<evidence type="ECO:0000256" key="4">
    <source>
        <dbReference type="ARBA" id="ARBA00022989"/>
    </source>
</evidence>
<dbReference type="EMBL" id="JBBPFD010000388">
    <property type="protein sequence ID" value="KAK7879009.1"/>
    <property type="molecule type" value="Genomic_DNA"/>
</dbReference>
<evidence type="ECO:0000256" key="6">
    <source>
        <dbReference type="ARBA" id="ARBA00023136"/>
    </source>
</evidence>
<evidence type="ECO:0000256" key="3">
    <source>
        <dbReference type="ARBA" id="ARBA00022692"/>
    </source>
</evidence>
<dbReference type="SUPFAM" id="SSF81321">
    <property type="entry name" value="Family A G protein-coupled receptor-like"/>
    <property type="match status" value="2"/>
</dbReference>
<dbReference type="Gene3D" id="1.20.1070.10">
    <property type="entry name" value="Rhodopsin 7-helix transmembrane proteins"/>
    <property type="match status" value="2"/>
</dbReference>
<feature type="region of interest" description="Disordered" evidence="11">
    <location>
        <begin position="296"/>
        <end position="320"/>
    </location>
</feature>
<proteinExistence type="inferred from homology"/>
<dbReference type="InterPro" id="IPR000276">
    <property type="entry name" value="GPCR_Rhodpsn"/>
</dbReference>
<feature type="transmembrane region" description="Helical" evidence="12">
    <location>
        <begin position="358"/>
        <end position="378"/>
    </location>
</feature>
<dbReference type="GO" id="GO:0045202">
    <property type="term" value="C:synapse"/>
    <property type="evidence" value="ECO:0007669"/>
    <property type="project" value="GOC"/>
</dbReference>
<comment type="subcellular location">
    <subcellularLocation>
        <location evidence="1">Cell membrane</location>
        <topology evidence="1">Multi-pass membrane protein</topology>
    </subcellularLocation>
</comment>
<keyword evidence="3 10" id="KW-0812">Transmembrane</keyword>
<dbReference type="PRINTS" id="PR00237">
    <property type="entry name" value="GPCRRHODOPSN"/>
</dbReference>
<dbReference type="GO" id="GO:0014059">
    <property type="term" value="P:regulation of dopamine secretion"/>
    <property type="evidence" value="ECO:0007669"/>
    <property type="project" value="TreeGrafter"/>
</dbReference>
<sequence>MAMFSSAERIWNESEHLGWNEGNESVAETGQDDNQRNYYAMLYSLLILAIVFGNVLVCLAVLRERSLQTTTNYLVVSLAVADLLVASLVMPWAVYLEVVGGAWLFSRLYCNIFVTLDVMMCTASILNLCAISIDRYTAVVMPVLYNTTHRSRKRVFVMIATVWVLAFAVSCPLLFGFNTTDDPMVCSISNPDFVIYSSVDAPEEDRFWPGQRKVQPGSVPPSVETCLQEETPKAKQDLSPIRIKVQSVEPPPKPSLLSGCLWRKRPKTGPVENSMLPPVDTQNYCSISHASCGRTELDQEREDEDVEVDDSTPNDRPPIRMSCEVKDLSNGRTHTALRPASHLNNPRFRSMHAREKKATQMLAIVLGVFLICWLPFFVTHILNTHCPTCWVPPPLYSAFTWLGYVNSALNPVIYTTFNIEFRRAFIKILSC</sequence>
<evidence type="ECO:0000256" key="10">
    <source>
        <dbReference type="RuleBase" id="RU000688"/>
    </source>
</evidence>
<dbReference type="PANTHER" id="PTHR24248">
    <property type="entry name" value="ADRENERGIC RECEPTOR-RELATED G-PROTEIN COUPLED RECEPTOR"/>
    <property type="match status" value="1"/>
</dbReference>
<protein>
    <recommendedName>
        <fullName evidence="13">G-protein coupled receptors family 1 profile domain-containing protein</fullName>
    </recommendedName>
</protein>
<dbReference type="PANTHER" id="PTHR24248:SF154">
    <property type="entry name" value="D(3) DOPAMINE RECEPTOR"/>
    <property type="match status" value="1"/>
</dbReference>
<evidence type="ECO:0000256" key="2">
    <source>
        <dbReference type="ARBA" id="ARBA00022475"/>
    </source>
</evidence>
<dbReference type="GO" id="GO:0051481">
    <property type="term" value="P:negative regulation of cytosolic calcium ion concentration"/>
    <property type="evidence" value="ECO:0007669"/>
    <property type="project" value="TreeGrafter"/>
</dbReference>
<evidence type="ECO:0000256" key="7">
    <source>
        <dbReference type="ARBA" id="ARBA00023157"/>
    </source>
</evidence>
<keyword evidence="9 10" id="KW-0807">Transducer</keyword>
<dbReference type="Pfam" id="PF00001">
    <property type="entry name" value="7tm_1"/>
    <property type="match status" value="2"/>
</dbReference>
<dbReference type="PRINTS" id="PR00242">
    <property type="entry name" value="DOPAMINER"/>
</dbReference>
<dbReference type="InterPro" id="IPR000929">
    <property type="entry name" value="Dopamine_rcpt"/>
</dbReference>
<keyword evidence="5 10" id="KW-0297">G-protein coupled receptor</keyword>
<evidence type="ECO:0000256" key="11">
    <source>
        <dbReference type="SAM" id="MobiDB-lite"/>
    </source>
</evidence>
<evidence type="ECO:0000256" key="12">
    <source>
        <dbReference type="SAM" id="Phobius"/>
    </source>
</evidence>
<keyword evidence="2" id="KW-1003">Cell membrane</keyword>